<evidence type="ECO:0000313" key="1">
    <source>
        <dbReference type="EMBL" id="VDG81155.1"/>
    </source>
</evidence>
<accession>A0A7Z9CAY9</accession>
<protein>
    <submittedName>
        <fullName evidence="1">Uncharacterized protein</fullName>
    </submittedName>
</protein>
<dbReference type="AlphaFoldDB" id="A0A7Z9CAY9"/>
<organism evidence="1 2">
    <name type="scientific">Capnocytophaga ochracea</name>
    <dbReference type="NCBI Taxonomy" id="1018"/>
    <lineage>
        <taxon>Bacteria</taxon>
        <taxon>Pseudomonadati</taxon>
        <taxon>Bacteroidota</taxon>
        <taxon>Flavobacteriia</taxon>
        <taxon>Flavobacteriales</taxon>
        <taxon>Flavobacteriaceae</taxon>
        <taxon>Capnocytophaga</taxon>
    </lineage>
</organism>
<comment type="caution">
    <text evidence="1">The sequence shown here is derived from an EMBL/GenBank/DDBJ whole genome shotgun (WGS) entry which is preliminary data.</text>
</comment>
<reference evidence="1 2" key="1">
    <citation type="submission" date="2018-11" db="EMBL/GenBank/DDBJ databases">
        <authorList>
            <consortium name="Pathogen Informatics"/>
        </authorList>
    </citation>
    <scope>NUCLEOTIDE SEQUENCE [LARGE SCALE GENOMIC DNA]</scope>
    <source>
        <strain evidence="1 2">NCTC11458</strain>
    </source>
</reference>
<dbReference type="EMBL" id="UYIQ01000001">
    <property type="protein sequence ID" value="VDG81155.1"/>
    <property type="molecule type" value="Genomic_DNA"/>
</dbReference>
<proteinExistence type="predicted"/>
<sequence length="157" mass="18993">MKKKYLYIYIFLYSTIIYSQKDENQILKVIFEEIKYNPNKEFLQCEKEKIFFLREDYENEVNIPLNILDEFKKVAKEIDGKYLGKWCYPCKSQLKWRKKQKKALISISQPIFDTENNYCIVSVIITRKIGSASGMTYILKRVKNKWNIIEYLDLWIT</sequence>
<evidence type="ECO:0000313" key="2">
    <source>
        <dbReference type="Proteomes" id="UP000276733"/>
    </source>
</evidence>
<dbReference type="Proteomes" id="UP000276733">
    <property type="component" value="Unassembled WGS sequence"/>
</dbReference>
<dbReference type="RefSeq" id="WP_181830989.1">
    <property type="nucleotide sequence ID" value="NZ_UYIQ01000001.1"/>
</dbReference>
<name>A0A7Z9CAY9_CAPOC</name>
<gene>
    <name evidence="1" type="ORF">NCTC11458_00438</name>
</gene>